<reference evidence="2 3" key="1">
    <citation type="submission" date="2016-10" db="EMBL/GenBank/DDBJ databases">
        <authorList>
            <person name="de Groot N.N."/>
        </authorList>
    </citation>
    <scope>NUCLEOTIDE SEQUENCE [LARGE SCALE GENOMIC DNA]</scope>
    <source>
        <strain evidence="2 3">DSM 44637</strain>
    </source>
</reference>
<protein>
    <submittedName>
        <fullName evidence="2">Uncharacterized protein</fullName>
    </submittedName>
</protein>
<dbReference type="AlphaFoldDB" id="A0A1I5VFB2"/>
<gene>
    <name evidence="2" type="ORF">SAMN05421854_108327</name>
</gene>
<dbReference type="EMBL" id="FOWC01000008">
    <property type="protein sequence ID" value="SFQ06175.1"/>
    <property type="molecule type" value="Genomic_DNA"/>
</dbReference>
<organism evidence="2 3">
    <name type="scientific">Amycolatopsis rubida</name>
    <dbReference type="NCBI Taxonomy" id="112413"/>
    <lineage>
        <taxon>Bacteria</taxon>
        <taxon>Bacillati</taxon>
        <taxon>Actinomycetota</taxon>
        <taxon>Actinomycetes</taxon>
        <taxon>Pseudonocardiales</taxon>
        <taxon>Pseudonocardiaceae</taxon>
        <taxon>Amycolatopsis</taxon>
    </lineage>
</organism>
<keyword evidence="1" id="KW-0472">Membrane</keyword>
<sequence length="62" mass="6932">MRSRTYWLFAPPALFLVLLLGFTVFFGEPWDQATLGSLTAAIAVLVISFAAETLTRRSRRKG</sequence>
<accession>A0A1I5VFB2</accession>
<evidence type="ECO:0000313" key="3">
    <source>
        <dbReference type="Proteomes" id="UP000199137"/>
    </source>
</evidence>
<keyword evidence="1" id="KW-0812">Transmembrane</keyword>
<feature type="transmembrane region" description="Helical" evidence="1">
    <location>
        <begin position="7"/>
        <end position="27"/>
    </location>
</feature>
<name>A0A1I5VFB2_9PSEU</name>
<keyword evidence="1" id="KW-1133">Transmembrane helix</keyword>
<dbReference type="RefSeq" id="WP_143132505.1">
    <property type="nucleotide sequence ID" value="NZ_FOWC01000008.1"/>
</dbReference>
<proteinExistence type="predicted"/>
<dbReference type="STRING" id="112413.SAMN05421854_108327"/>
<evidence type="ECO:0000313" key="2">
    <source>
        <dbReference type="EMBL" id="SFQ06175.1"/>
    </source>
</evidence>
<evidence type="ECO:0000256" key="1">
    <source>
        <dbReference type="SAM" id="Phobius"/>
    </source>
</evidence>
<dbReference type="Proteomes" id="UP000199137">
    <property type="component" value="Unassembled WGS sequence"/>
</dbReference>
<feature type="transmembrane region" description="Helical" evidence="1">
    <location>
        <begin position="33"/>
        <end position="51"/>
    </location>
</feature>